<evidence type="ECO:0000259" key="3">
    <source>
        <dbReference type="PROSITE" id="PS51186"/>
    </source>
</evidence>
<evidence type="ECO:0000256" key="2">
    <source>
        <dbReference type="ARBA" id="ARBA00023315"/>
    </source>
</evidence>
<keyword evidence="1" id="KW-0808">Transferase</keyword>
<sequence length="148" mass="16034">MDAQDWWIVEAETVEEVVGAEALYDGPARRAWAERFLASPGHHLLLARARGERAPVGMVTGVQLTHPDKGTEMFLYELGVADAHRRRGVGRALVAALAELARVHGCYGMWSAVELDNEPALATYRSAGGATAEPCLVPVWEFPGPSAR</sequence>
<keyword evidence="2" id="KW-0012">Acyltransferase</keyword>
<dbReference type="SUPFAM" id="SSF55729">
    <property type="entry name" value="Acyl-CoA N-acyltransferases (Nat)"/>
    <property type="match status" value="1"/>
</dbReference>
<dbReference type="PANTHER" id="PTHR43877">
    <property type="entry name" value="AMINOALKYLPHOSPHONATE N-ACETYLTRANSFERASE-RELATED-RELATED"/>
    <property type="match status" value="1"/>
</dbReference>
<keyword evidence="5" id="KW-1185">Reference proteome</keyword>
<proteinExistence type="predicted"/>
<evidence type="ECO:0000313" key="5">
    <source>
        <dbReference type="Proteomes" id="UP001183410"/>
    </source>
</evidence>
<comment type="caution">
    <text evidence="4">The sequence shown here is derived from an EMBL/GenBank/DDBJ whole genome shotgun (WGS) entry which is preliminary data.</text>
</comment>
<protein>
    <submittedName>
        <fullName evidence="4">GNAT family N-acetyltransferase</fullName>
    </submittedName>
</protein>
<feature type="domain" description="N-acetyltransferase" evidence="3">
    <location>
        <begin position="1"/>
        <end position="148"/>
    </location>
</feature>
<dbReference type="InterPro" id="IPR050832">
    <property type="entry name" value="Bact_Acetyltransf"/>
</dbReference>
<dbReference type="Gene3D" id="3.40.630.30">
    <property type="match status" value="1"/>
</dbReference>
<dbReference type="Pfam" id="PF00583">
    <property type="entry name" value="Acetyltransf_1"/>
    <property type="match status" value="1"/>
</dbReference>
<accession>A0ABU2JXT5</accession>
<evidence type="ECO:0000256" key="1">
    <source>
        <dbReference type="ARBA" id="ARBA00022679"/>
    </source>
</evidence>
<gene>
    <name evidence="4" type="ORF">RM844_25070</name>
</gene>
<dbReference type="RefSeq" id="WP_311669635.1">
    <property type="nucleotide sequence ID" value="NZ_JAVREO010000017.1"/>
</dbReference>
<dbReference type="InterPro" id="IPR000182">
    <property type="entry name" value="GNAT_dom"/>
</dbReference>
<organism evidence="4 5">
    <name type="scientific">Streptomyces chisholmiae</name>
    <dbReference type="NCBI Taxonomy" id="3075540"/>
    <lineage>
        <taxon>Bacteria</taxon>
        <taxon>Bacillati</taxon>
        <taxon>Actinomycetota</taxon>
        <taxon>Actinomycetes</taxon>
        <taxon>Kitasatosporales</taxon>
        <taxon>Streptomycetaceae</taxon>
        <taxon>Streptomyces</taxon>
    </lineage>
</organism>
<dbReference type="EMBL" id="JAVREO010000017">
    <property type="protein sequence ID" value="MDT0269559.1"/>
    <property type="molecule type" value="Genomic_DNA"/>
</dbReference>
<dbReference type="Proteomes" id="UP001183410">
    <property type="component" value="Unassembled WGS sequence"/>
</dbReference>
<name>A0ABU2JXT5_9ACTN</name>
<reference evidence="5" key="1">
    <citation type="submission" date="2023-07" db="EMBL/GenBank/DDBJ databases">
        <title>30 novel species of actinomycetes from the DSMZ collection.</title>
        <authorList>
            <person name="Nouioui I."/>
        </authorList>
    </citation>
    <scope>NUCLEOTIDE SEQUENCE [LARGE SCALE GENOMIC DNA]</scope>
    <source>
        <strain evidence="5">DSM 44915</strain>
    </source>
</reference>
<evidence type="ECO:0000313" key="4">
    <source>
        <dbReference type="EMBL" id="MDT0269559.1"/>
    </source>
</evidence>
<dbReference type="InterPro" id="IPR016181">
    <property type="entry name" value="Acyl_CoA_acyltransferase"/>
</dbReference>
<dbReference type="PROSITE" id="PS51186">
    <property type="entry name" value="GNAT"/>
    <property type="match status" value="1"/>
</dbReference>